<keyword evidence="1" id="KW-0677">Repeat</keyword>
<dbReference type="AlphaFoldDB" id="A0AAV5VHB7"/>
<evidence type="ECO:0000313" key="6">
    <source>
        <dbReference type="EMBL" id="GMT19036.1"/>
    </source>
</evidence>
<keyword evidence="5" id="KW-0732">Signal</keyword>
<sequence length="1201" mass="134081">PLFFFLFLSFLLSIIINLCMDESIEAQLQLAGSLYSNGQYEEALETYRQTANKWPENGIVRSNLSALLLKVSKVEEATEEAKKAVQLSPQWYKTHFRLGECYRSANRYVEALLSYSRGLRIDSSNGQLIDASLQCAITQFRDRFPLATLRRSELASNAVSVLVCIGQSLFQEGLLIESREILLNAYSIPSPSVTVHFSLLSSLSSISSLLEDHESALKYAKEQYELCSNHDLPVLSSLESISRESESIGDLEASIAARLQIIDRCDDDVSRVSHLLHIGHLYLSIDSIEESSRSFTSVLLLDCSESHRLSARAGLAFTVYHRGETREAIQLMEDLESTPLDEKLRLRLLEFKSLAMMKEGTFDSNSLSKIIDESTNPSTVAKLSHLLAQHFLSTGKTESALKMVKKSLANAKRMKEIPLEASSLILLSQIYELHSDQESALSLLNHCVELPRIPFKQKTQALHSISSLLESLNRLDEAVERLREAEKICDERNDVNGVMKIRSIIKSIMKKKGELDPIESKVDQERDKSDILQEQLAEAQELNNEVDEASLCISLGEIYEKSDKLEEALHYYQQALTVAKELRVVRLIGLGYLGVSRVLSLRGEWSRVESCARAAITMARLTADGKGEEEAIEFIALSQINKGEIELGRKVYLKMLRRLKMREEKEKSAEIHFRVARISEDQEAESHFWSCLSSTSQIPLKIDSLLHLSSLPSTSNDPHCLLKAALAYAIQDGKLESLLRLSNHERELEWIEDAIETSLYAVIKHSDNQSDDLIDDLLSYHPRQSLSLLLSMHSKRKDSRILYRLFRILPEFVLQELENEEGDKIELLRSLCKLIIGEEMGSIPDLDESESLDLLGFNLSSYVNQHNQSRKTVEETPNLMISTIESNRIDLLIGQYDSLLLELTRWESLLPSFAIDSFSFCTIVVSLFIPSTQNLLHILELASWILAGHGGTPPSSSTVPASPFIRLFSCKGITIVWSCTDGDTPSPSYLLSSPQISPLEDSLLSLLESQSIPHSSTLSLPPEAILIGIPPTELSVSLLPSSHLFSLSPPSSLPLLPPSSSLLIIDILNITPSTSSVTVNPDQFYCSVLLSRKILSSDICLVSSSSLISRLPSPLLLSTPNIGRDTNYDSSPSLFILSSFSSLPSSFLHSLISALFSKGTKTVLLLSESTTSTETESLMNEPGRFYWEIVYILLDPRSQSL</sequence>
<dbReference type="InterPro" id="IPR019734">
    <property type="entry name" value="TPR_rpt"/>
</dbReference>
<dbReference type="Pfam" id="PF13176">
    <property type="entry name" value="TPR_7"/>
    <property type="match status" value="1"/>
</dbReference>
<dbReference type="EMBL" id="BTSY01000003">
    <property type="protein sequence ID" value="GMT19036.1"/>
    <property type="molecule type" value="Genomic_DNA"/>
</dbReference>
<dbReference type="SUPFAM" id="SSF48452">
    <property type="entry name" value="TPR-like"/>
    <property type="match status" value="3"/>
</dbReference>
<dbReference type="PANTHER" id="PTHR22904">
    <property type="entry name" value="TPR REPEAT CONTAINING PROTEIN"/>
    <property type="match status" value="1"/>
</dbReference>
<dbReference type="Proteomes" id="UP001432322">
    <property type="component" value="Unassembled WGS sequence"/>
</dbReference>
<feature type="coiled-coil region" evidence="4">
    <location>
        <begin position="522"/>
        <end position="552"/>
    </location>
</feature>
<feature type="repeat" description="TPR" evidence="3">
    <location>
        <begin position="549"/>
        <end position="582"/>
    </location>
</feature>
<keyword evidence="7" id="KW-1185">Reference proteome</keyword>
<evidence type="ECO:0000256" key="2">
    <source>
        <dbReference type="ARBA" id="ARBA00022803"/>
    </source>
</evidence>
<dbReference type="PROSITE" id="PS50005">
    <property type="entry name" value="TPR"/>
    <property type="match status" value="3"/>
</dbReference>
<protein>
    <submittedName>
        <fullName evidence="6">Uncharacterized protein</fullName>
    </submittedName>
</protein>
<evidence type="ECO:0000256" key="1">
    <source>
        <dbReference type="ARBA" id="ARBA00022737"/>
    </source>
</evidence>
<organism evidence="6 7">
    <name type="scientific">Pristionchus fissidentatus</name>
    <dbReference type="NCBI Taxonomy" id="1538716"/>
    <lineage>
        <taxon>Eukaryota</taxon>
        <taxon>Metazoa</taxon>
        <taxon>Ecdysozoa</taxon>
        <taxon>Nematoda</taxon>
        <taxon>Chromadorea</taxon>
        <taxon>Rhabditida</taxon>
        <taxon>Rhabditina</taxon>
        <taxon>Diplogasteromorpha</taxon>
        <taxon>Diplogasteroidea</taxon>
        <taxon>Neodiplogasteridae</taxon>
        <taxon>Pristionchus</taxon>
    </lineage>
</organism>
<evidence type="ECO:0000256" key="3">
    <source>
        <dbReference type="PROSITE-ProRule" id="PRU00339"/>
    </source>
</evidence>
<dbReference type="SMART" id="SM00028">
    <property type="entry name" value="TPR"/>
    <property type="match status" value="7"/>
</dbReference>
<feature type="repeat" description="TPR" evidence="3">
    <location>
        <begin position="92"/>
        <end position="125"/>
    </location>
</feature>
<feature type="repeat" description="TPR" evidence="3">
    <location>
        <begin position="24"/>
        <end position="57"/>
    </location>
</feature>
<reference evidence="6" key="1">
    <citation type="submission" date="2023-10" db="EMBL/GenBank/DDBJ databases">
        <title>Genome assembly of Pristionchus species.</title>
        <authorList>
            <person name="Yoshida K."/>
            <person name="Sommer R.J."/>
        </authorList>
    </citation>
    <scope>NUCLEOTIDE SEQUENCE</scope>
    <source>
        <strain evidence="6">RS5133</strain>
    </source>
</reference>
<evidence type="ECO:0000313" key="7">
    <source>
        <dbReference type="Proteomes" id="UP001432322"/>
    </source>
</evidence>
<evidence type="ECO:0000256" key="4">
    <source>
        <dbReference type="SAM" id="Coils"/>
    </source>
</evidence>
<dbReference type="InterPro" id="IPR011990">
    <property type="entry name" value="TPR-like_helical_dom_sf"/>
</dbReference>
<keyword evidence="4" id="KW-0175">Coiled coil</keyword>
<accession>A0AAV5VHB7</accession>
<dbReference type="Gene3D" id="1.25.40.10">
    <property type="entry name" value="Tetratricopeptide repeat domain"/>
    <property type="match status" value="3"/>
</dbReference>
<dbReference type="GO" id="GO:0051879">
    <property type="term" value="F:Hsp90 protein binding"/>
    <property type="evidence" value="ECO:0007669"/>
    <property type="project" value="TreeGrafter"/>
</dbReference>
<name>A0AAV5VHB7_9BILA</name>
<gene>
    <name evidence="6" type="ORF">PFISCL1PPCAC_10333</name>
</gene>
<dbReference type="PANTHER" id="PTHR22904:SF523">
    <property type="entry name" value="STRESS-INDUCED-PHOSPHOPROTEIN 1"/>
    <property type="match status" value="1"/>
</dbReference>
<comment type="caution">
    <text evidence="6">The sequence shown here is derived from an EMBL/GenBank/DDBJ whole genome shotgun (WGS) entry which is preliminary data.</text>
</comment>
<dbReference type="Pfam" id="PF13432">
    <property type="entry name" value="TPR_16"/>
    <property type="match status" value="1"/>
</dbReference>
<evidence type="ECO:0000256" key="5">
    <source>
        <dbReference type="SAM" id="SignalP"/>
    </source>
</evidence>
<proteinExistence type="predicted"/>
<feature type="signal peptide" evidence="5">
    <location>
        <begin position="1"/>
        <end position="26"/>
    </location>
</feature>
<keyword evidence="2 3" id="KW-0802">TPR repeat</keyword>
<feature type="non-terminal residue" evidence="6">
    <location>
        <position position="1"/>
    </location>
</feature>
<feature type="chain" id="PRO_5043506991" evidence="5">
    <location>
        <begin position="27"/>
        <end position="1201"/>
    </location>
</feature>